<dbReference type="Proteomes" id="UP001054837">
    <property type="component" value="Unassembled WGS sequence"/>
</dbReference>
<organism evidence="1 2">
    <name type="scientific">Caerostris darwini</name>
    <dbReference type="NCBI Taxonomy" id="1538125"/>
    <lineage>
        <taxon>Eukaryota</taxon>
        <taxon>Metazoa</taxon>
        <taxon>Ecdysozoa</taxon>
        <taxon>Arthropoda</taxon>
        <taxon>Chelicerata</taxon>
        <taxon>Arachnida</taxon>
        <taxon>Araneae</taxon>
        <taxon>Araneomorphae</taxon>
        <taxon>Entelegynae</taxon>
        <taxon>Araneoidea</taxon>
        <taxon>Araneidae</taxon>
        <taxon>Caerostris</taxon>
    </lineage>
</organism>
<name>A0AAV4UDQ9_9ARAC</name>
<sequence length="147" mass="17166">MFIHQECKFTLSAILSLPNRLIQNKISSYVILQNSTPRKISRQNYNKYSRIPLFPFKIVRGTRQKVRTSFQIARPKCIIRESIVCDDNPTLSLGNRTTSFWFRRGHSGSERENTGSGFQMRVLHLPPFNRGFPTERITRFQLCVRAC</sequence>
<reference evidence="1 2" key="1">
    <citation type="submission" date="2021-06" db="EMBL/GenBank/DDBJ databases">
        <title>Caerostris darwini draft genome.</title>
        <authorList>
            <person name="Kono N."/>
            <person name="Arakawa K."/>
        </authorList>
    </citation>
    <scope>NUCLEOTIDE SEQUENCE [LARGE SCALE GENOMIC DNA]</scope>
</reference>
<keyword evidence="2" id="KW-1185">Reference proteome</keyword>
<dbReference type="EMBL" id="BPLQ01011129">
    <property type="protein sequence ID" value="GIY55846.1"/>
    <property type="molecule type" value="Genomic_DNA"/>
</dbReference>
<dbReference type="AlphaFoldDB" id="A0AAV4UDQ9"/>
<evidence type="ECO:0000313" key="1">
    <source>
        <dbReference type="EMBL" id="GIY55846.1"/>
    </source>
</evidence>
<accession>A0AAV4UDQ9</accession>
<gene>
    <name evidence="1" type="ORF">CDAR_566331</name>
</gene>
<protein>
    <submittedName>
        <fullName evidence="1">Uncharacterized protein</fullName>
    </submittedName>
</protein>
<comment type="caution">
    <text evidence="1">The sequence shown here is derived from an EMBL/GenBank/DDBJ whole genome shotgun (WGS) entry which is preliminary data.</text>
</comment>
<proteinExistence type="predicted"/>
<evidence type="ECO:0000313" key="2">
    <source>
        <dbReference type="Proteomes" id="UP001054837"/>
    </source>
</evidence>